<dbReference type="GO" id="GO:0016887">
    <property type="term" value="F:ATP hydrolysis activity"/>
    <property type="evidence" value="ECO:0007669"/>
    <property type="project" value="InterPro"/>
</dbReference>
<dbReference type="Proteomes" id="UP000186218">
    <property type="component" value="Unassembled WGS sequence"/>
</dbReference>
<organism evidence="13 14">
    <name type="scientific">Williamsia sterculiae</name>
    <dbReference type="NCBI Taxonomy" id="1344003"/>
    <lineage>
        <taxon>Bacteria</taxon>
        <taxon>Bacillati</taxon>
        <taxon>Actinomycetota</taxon>
        <taxon>Actinomycetes</taxon>
        <taxon>Mycobacteriales</taxon>
        <taxon>Nocardiaceae</taxon>
        <taxon>Williamsia</taxon>
    </lineage>
</organism>
<keyword evidence="4" id="KW-0997">Cell inner membrane</keyword>
<dbReference type="InterPro" id="IPR003439">
    <property type="entry name" value="ABC_transporter-like_ATP-bd"/>
</dbReference>
<dbReference type="Gene3D" id="1.20.1560.10">
    <property type="entry name" value="ABC transporter type 1, transmembrane domain"/>
    <property type="match status" value="1"/>
</dbReference>
<evidence type="ECO:0000313" key="14">
    <source>
        <dbReference type="Proteomes" id="UP000186218"/>
    </source>
</evidence>
<dbReference type="AlphaFoldDB" id="A0A1N7ENG4"/>
<reference evidence="13 14" key="1">
    <citation type="submission" date="2017-01" db="EMBL/GenBank/DDBJ databases">
        <authorList>
            <person name="Mah S.A."/>
            <person name="Swanson W.J."/>
            <person name="Moy G.W."/>
            <person name="Vacquier V.D."/>
        </authorList>
    </citation>
    <scope>NUCLEOTIDE SEQUENCE [LARGE SCALE GENOMIC DNA]</scope>
    <source>
        <strain evidence="13 14">CPCC 203464</strain>
    </source>
</reference>
<keyword evidence="5 10" id="KW-0812">Transmembrane</keyword>
<keyword evidence="2" id="KW-0813">Transport</keyword>
<dbReference type="GO" id="GO:0015421">
    <property type="term" value="F:ABC-type oligopeptide transporter activity"/>
    <property type="evidence" value="ECO:0007669"/>
    <property type="project" value="TreeGrafter"/>
</dbReference>
<feature type="transmembrane region" description="Helical" evidence="10">
    <location>
        <begin position="158"/>
        <end position="177"/>
    </location>
</feature>
<evidence type="ECO:0000256" key="7">
    <source>
        <dbReference type="ARBA" id="ARBA00022840"/>
    </source>
</evidence>
<sequence>MSVPSTPMEPTPDASPTHPLPVADWRVTVGYLMRGLRTRGVRLLALVVAMIVSGALGLVTPRLFGHIVDVVADGGDVGDVVRLAGWMVAAAIGAAVAAGIGMALAAGVFESVLASLREEMISRALRLPVARIEAAGSGDLVSRATGDVAVVSDAIGRALPSLLVAGVTVGVTIIGLGTLDWRFLLVAVAVLPIHYVGARLYIRYAPALYANEREANAVRAHHVLGPIRGLETVRAFELSHSLEHRIDRHSWDVVRWAMRASVLQNRLGGRINFGEFVGMTTILVVGFVLVNADEVTVGATTAAMLFFLNLFDPIGALLYTLDDLQSGGAALSRIVGVIDEPERESATDTAPRGADLVGTGIDFGYLHDHEVLHDVSLTVRSGEHVALVGQSGAGKSTLAVILAGLYPPAHGSVRLGSVDLARLDETARARTVALLTQEVHVFSGSLADDLRLVRDEATDDDLWSALEKAGAARWVRALPDNLDTHVGEHGHQLSAMQAQQLALVRIELLDPSVVIVDEATADAGSAGAGVLEASAEAVLAGRSALIIAHRLSQAAAADRIVFMHQGRIVETGTHEHLVAAGGRYSRLWQAWSRGRTLAE</sequence>
<evidence type="ECO:0000256" key="4">
    <source>
        <dbReference type="ARBA" id="ARBA00022519"/>
    </source>
</evidence>
<dbReference type="InterPro" id="IPR027417">
    <property type="entry name" value="P-loop_NTPase"/>
</dbReference>
<evidence type="ECO:0000256" key="5">
    <source>
        <dbReference type="ARBA" id="ARBA00022692"/>
    </source>
</evidence>
<dbReference type="FunFam" id="3.40.50.300:FF:001001">
    <property type="entry name" value="Multidrug ABC transporter ATP-binding protein"/>
    <property type="match status" value="1"/>
</dbReference>
<dbReference type="PROSITE" id="PS50929">
    <property type="entry name" value="ABC_TM1F"/>
    <property type="match status" value="1"/>
</dbReference>
<evidence type="ECO:0000259" key="11">
    <source>
        <dbReference type="PROSITE" id="PS50893"/>
    </source>
</evidence>
<protein>
    <submittedName>
        <fullName evidence="13">ATP-binding cassette, subfamily C</fullName>
    </submittedName>
</protein>
<feature type="domain" description="ABC transporter" evidence="11">
    <location>
        <begin position="351"/>
        <end position="590"/>
    </location>
</feature>
<evidence type="ECO:0000313" key="13">
    <source>
        <dbReference type="EMBL" id="SIR89592.1"/>
    </source>
</evidence>
<dbReference type="InterPro" id="IPR011527">
    <property type="entry name" value="ABC1_TM_dom"/>
</dbReference>
<feature type="domain" description="ABC transmembrane type-1" evidence="12">
    <location>
        <begin position="44"/>
        <end position="326"/>
    </location>
</feature>
<gene>
    <name evidence="13" type="ORF">SAMN05445060_1494</name>
</gene>
<comment type="subcellular location">
    <subcellularLocation>
        <location evidence="1">Cell membrane</location>
        <topology evidence="1">Multi-pass membrane protein</topology>
    </subcellularLocation>
</comment>
<evidence type="ECO:0000256" key="3">
    <source>
        <dbReference type="ARBA" id="ARBA00022475"/>
    </source>
</evidence>
<proteinExistence type="predicted"/>
<dbReference type="PROSITE" id="PS50893">
    <property type="entry name" value="ABC_TRANSPORTER_2"/>
    <property type="match status" value="1"/>
</dbReference>
<dbReference type="SUPFAM" id="SSF52540">
    <property type="entry name" value="P-loop containing nucleoside triphosphate hydrolases"/>
    <property type="match status" value="1"/>
</dbReference>
<keyword evidence="3" id="KW-1003">Cell membrane</keyword>
<keyword evidence="9 10" id="KW-0472">Membrane</keyword>
<dbReference type="GO" id="GO:0005524">
    <property type="term" value="F:ATP binding"/>
    <property type="evidence" value="ECO:0007669"/>
    <property type="project" value="UniProtKB-KW"/>
</dbReference>
<evidence type="ECO:0000256" key="10">
    <source>
        <dbReference type="SAM" id="Phobius"/>
    </source>
</evidence>
<dbReference type="CDD" id="cd07346">
    <property type="entry name" value="ABC_6TM_exporters"/>
    <property type="match status" value="1"/>
</dbReference>
<feature type="transmembrane region" description="Helical" evidence="10">
    <location>
        <begin position="43"/>
        <end position="64"/>
    </location>
</feature>
<dbReference type="Pfam" id="PF00664">
    <property type="entry name" value="ABC_membrane"/>
    <property type="match status" value="1"/>
</dbReference>
<dbReference type="PANTHER" id="PTHR43394:SF1">
    <property type="entry name" value="ATP-BINDING CASSETTE SUB-FAMILY B MEMBER 10, MITOCHONDRIAL"/>
    <property type="match status" value="1"/>
</dbReference>
<dbReference type="Gene3D" id="3.40.50.300">
    <property type="entry name" value="P-loop containing nucleotide triphosphate hydrolases"/>
    <property type="match status" value="1"/>
</dbReference>
<dbReference type="Pfam" id="PF00005">
    <property type="entry name" value="ABC_tran"/>
    <property type="match status" value="1"/>
</dbReference>
<keyword evidence="7 13" id="KW-0067">ATP-binding</keyword>
<keyword evidence="14" id="KW-1185">Reference proteome</keyword>
<feature type="transmembrane region" description="Helical" evidence="10">
    <location>
        <begin position="84"/>
        <end position="116"/>
    </location>
</feature>
<dbReference type="STRING" id="1344003.SAMN05445060_1494"/>
<dbReference type="EMBL" id="FTNT01000003">
    <property type="protein sequence ID" value="SIR89592.1"/>
    <property type="molecule type" value="Genomic_DNA"/>
</dbReference>
<accession>A0A1N7ENG4</accession>
<evidence type="ECO:0000259" key="12">
    <source>
        <dbReference type="PROSITE" id="PS50929"/>
    </source>
</evidence>
<evidence type="ECO:0000256" key="6">
    <source>
        <dbReference type="ARBA" id="ARBA00022741"/>
    </source>
</evidence>
<dbReference type="InterPro" id="IPR039421">
    <property type="entry name" value="Type_1_exporter"/>
</dbReference>
<dbReference type="SUPFAM" id="SSF90123">
    <property type="entry name" value="ABC transporter transmembrane region"/>
    <property type="match status" value="1"/>
</dbReference>
<dbReference type="InterPro" id="IPR036640">
    <property type="entry name" value="ABC1_TM_sf"/>
</dbReference>
<dbReference type="RefSeq" id="WP_234974274.1">
    <property type="nucleotide sequence ID" value="NZ_FTNT01000003.1"/>
</dbReference>
<evidence type="ECO:0000256" key="1">
    <source>
        <dbReference type="ARBA" id="ARBA00004651"/>
    </source>
</evidence>
<dbReference type="InterPro" id="IPR003593">
    <property type="entry name" value="AAA+_ATPase"/>
</dbReference>
<name>A0A1N7ENG4_9NOCA</name>
<evidence type="ECO:0000256" key="2">
    <source>
        <dbReference type="ARBA" id="ARBA00022448"/>
    </source>
</evidence>
<keyword evidence="8 10" id="KW-1133">Transmembrane helix</keyword>
<feature type="transmembrane region" description="Helical" evidence="10">
    <location>
        <begin position="273"/>
        <end position="290"/>
    </location>
</feature>
<evidence type="ECO:0000256" key="8">
    <source>
        <dbReference type="ARBA" id="ARBA00022989"/>
    </source>
</evidence>
<evidence type="ECO:0000256" key="9">
    <source>
        <dbReference type="ARBA" id="ARBA00023136"/>
    </source>
</evidence>
<dbReference type="PANTHER" id="PTHR43394">
    <property type="entry name" value="ATP-DEPENDENT PERMEASE MDL1, MITOCHONDRIAL"/>
    <property type="match status" value="1"/>
</dbReference>
<feature type="transmembrane region" description="Helical" evidence="10">
    <location>
        <begin position="302"/>
        <end position="321"/>
    </location>
</feature>
<dbReference type="SMART" id="SM00382">
    <property type="entry name" value="AAA"/>
    <property type="match status" value="1"/>
</dbReference>
<keyword evidence="6" id="KW-0547">Nucleotide-binding</keyword>
<dbReference type="GO" id="GO:0005886">
    <property type="term" value="C:plasma membrane"/>
    <property type="evidence" value="ECO:0007669"/>
    <property type="project" value="UniProtKB-SubCell"/>
</dbReference>
<feature type="transmembrane region" description="Helical" evidence="10">
    <location>
        <begin position="183"/>
        <end position="202"/>
    </location>
</feature>